<evidence type="ECO:0000256" key="12">
    <source>
        <dbReference type="ARBA" id="ARBA00023136"/>
    </source>
</evidence>
<keyword evidence="6" id="KW-0812">Transmembrane</keyword>
<keyword evidence="5 14" id="KW-0349">Heme</keyword>
<evidence type="ECO:0000256" key="2">
    <source>
        <dbReference type="ARBA" id="ARBA00004167"/>
    </source>
</evidence>
<accession>A0AAD7N4U6</accession>
<keyword evidence="8" id="KW-1133">Transmembrane helix</keyword>
<evidence type="ECO:0000313" key="16">
    <source>
        <dbReference type="EMBL" id="KAJ7745924.1"/>
    </source>
</evidence>
<keyword evidence="10 14" id="KW-0408">Iron</keyword>
<dbReference type="InterPro" id="IPR001128">
    <property type="entry name" value="Cyt_P450"/>
</dbReference>
<dbReference type="GO" id="GO:0016705">
    <property type="term" value="F:oxidoreductase activity, acting on paired donors, with incorporation or reduction of molecular oxygen"/>
    <property type="evidence" value="ECO:0007669"/>
    <property type="project" value="InterPro"/>
</dbReference>
<dbReference type="PRINTS" id="PR00463">
    <property type="entry name" value="EP450I"/>
</dbReference>
<dbReference type="AlphaFoldDB" id="A0AAD7N4U6"/>
<comment type="caution">
    <text evidence="16">The sequence shown here is derived from an EMBL/GenBank/DDBJ whole genome shotgun (WGS) entry which is preliminary data.</text>
</comment>
<evidence type="ECO:0000256" key="15">
    <source>
        <dbReference type="RuleBase" id="RU000461"/>
    </source>
</evidence>
<evidence type="ECO:0000256" key="5">
    <source>
        <dbReference type="ARBA" id="ARBA00022617"/>
    </source>
</evidence>
<evidence type="ECO:0000256" key="13">
    <source>
        <dbReference type="ARBA" id="ARBA00023180"/>
    </source>
</evidence>
<dbReference type="GO" id="GO:0016020">
    <property type="term" value="C:membrane"/>
    <property type="evidence" value="ECO:0007669"/>
    <property type="project" value="UniProtKB-SubCell"/>
</dbReference>
<keyword evidence="7 14" id="KW-0479">Metal-binding</keyword>
<keyword evidence="9 15" id="KW-0560">Oxidoreductase</keyword>
<dbReference type="Gene3D" id="1.10.630.10">
    <property type="entry name" value="Cytochrome P450"/>
    <property type="match status" value="1"/>
</dbReference>
<proteinExistence type="inferred from homology"/>
<evidence type="ECO:0000256" key="7">
    <source>
        <dbReference type="ARBA" id="ARBA00022723"/>
    </source>
</evidence>
<dbReference type="PANTHER" id="PTHR46300:SF2">
    <property type="entry name" value="CYTOCHROME P450 MONOOXYGENASE ALNH-RELATED"/>
    <property type="match status" value="1"/>
</dbReference>
<dbReference type="InterPro" id="IPR036396">
    <property type="entry name" value="Cyt_P450_sf"/>
</dbReference>
<comment type="subcellular location">
    <subcellularLocation>
        <location evidence="2">Membrane</location>
        <topology evidence="2">Single-pass membrane protein</topology>
    </subcellularLocation>
</comment>
<dbReference type="GO" id="GO:0020037">
    <property type="term" value="F:heme binding"/>
    <property type="evidence" value="ECO:0007669"/>
    <property type="project" value="InterPro"/>
</dbReference>
<evidence type="ECO:0000256" key="14">
    <source>
        <dbReference type="PIRSR" id="PIRSR602401-1"/>
    </source>
</evidence>
<feature type="non-terminal residue" evidence="16">
    <location>
        <position position="1"/>
    </location>
</feature>
<dbReference type="GO" id="GO:0005506">
    <property type="term" value="F:iron ion binding"/>
    <property type="evidence" value="ECO:0007669"/>
    <property type="project" value="InterPro"/>
</dbReference>
<feature type="binding site" description="axial binding residue" evidence="14">
    <location>
        <position position="387"/>
    </location>
    <ligand>
        <name>heme</name>
        <dbReference type="ChEBI" id="CHEBI:30413"/>
    </ligand>
    <ligandPart>
        <name>Fe</name>
        <dbReference type="ChEBI" id="CHEBI:18248"/>
    </ligandPart>
</feature>
<comment type="similarity">
    <text evidence="4 15">Belongs to the cytochrome P450 family.</text>
</comment>
<dbReference type="Proteomes" id="UP001215280">
    <property type="component" value="Unassembled WGS sequence"/>
</dbReference>
<gene>
    <name evidence="16" type="ORF">DFH07DRAFT_748666</name>
</gene>
<name>A0AAD7N4U6_9AGAR</name>
<keyword evidence="12" id="KW-0472">Membrane</keyword>
<dbReference type="GO" id="GO:0004497">
    <property type="term" value="F:monooxygenase activity"/>
    <property type="evidence" value="ECO:0007669"/>
    <property type="project" value="UniProtKB-KW"/>
</dbReference>
<dbReference type="PROSITE" id="PS00086">
    <property type="entry name" value="CYTOCHROME_P450"/>
    <property type="match status" value="1"/>
</dbReference>
<keyword evidence="11 15" id="KW-0503">Monooxygenase</keyword>
<reference evidence="16" key="1">
    <citation type="submission" date="2023-03" db="EMBL/GenBank/DDBJ databases">
        <title>Massive genome expansion in bonnet fungi (Mycena s.s.) driven by repeated elements and novel gene families across ecological guilds.</title>
        <authorList>
            <consortium name="Lawrence Berkeley National Laboratory"/>
            <person name="Harder C.B."/>
            <person name="Miyauchi S."/>
            <person name="Viragh M."/>
            <person name="Kuo A."/>
            <person name="Thoen E."/>
            <person name="Andreopoulos B."/>
            <person name="Lu D."/>
            <person name="Skrede I."/>
            <person name="Drula E."/>
            <person name="Henrissat B."/>
            <person name="Morin E."/>
            <person name="Kohler A."/>
            <person name="Barry K."/>
            <person name="LaButti K."/>
            <person name="Morin E."/>
            <person name="Salamov A."/>
            <person name="Lipzen A."/>
            <person name="Mereny Z."/>
            <person name="Hegedus B."/>
            <person name="Baldrian P."/>
            <person name="Stursova M."/>
            <person name="Weitz H."/>
            <person name="Taylor A."/>
            <person name="Grigoriev I.V."/>
            <person name="Nagy L.G."/>
            <person name="Martin F."/>
            <person name="Kauserud H."/>
        </authorList>
    </citation>
    <scope>NUCLEOTIDE SEQUENCE</scope>
    <source>
        <strain evidence="16">CBHHK188m</strain>
    </source>
</reference>
<comment type="pathway">
    <text evidence="3">Secondary metabolite biosynthesis.</text>
</comment>
<evidence type="ECO:0000256" key="9">
    <source>
        <dbReference type="ARBA" id="ARBA00023002"/>
    </source>
</evidence>
<protein>
    <submittedName>
        <fullName evidence="16">Cytochrome P450</fullName>
    </submittedName>
</protein>
<evidence type="ECO:0000256" key="4">
    <source>
        <dbReference type="ARBA" id="ARBA00010617"/>
    </source>
</evidence>
<evidence type="ECO:0000256" key="10">
    <source>
        <dbReference type="ARBA" id="ARBA00023004"/>
    </source>
</evidence>
<dbReference type="EMBL" id="JARJLG010000100">
    <property type="protein sequence ID" value="KAJ7745924.1"/>
    <property type="molecule type" value="Genomic_DNA"/>
</dbReference>
<dbReference type="SUPFAM" id="SSF48264">
    <property type="entry name" value="Cytochrome P450"/>
    <property type="match status" value="1"/>
</dbReference>
<evidence type="ECO:0000256" key="11">
    <source>
        <dbReference type="ARBA" id="ARBA00023033"/>
    </source>
</evidence>
<dbReference type="InterPro" id="IPR002401">
    <property type="entry name" value="Cyt_P450_E_grp-I"/>
</dbReference>
<dbReference type="Pfam" id="PF00067">
    <property type="entry name" value="p450"/>
    <property type="match status" value="2"/>
</dbReference>
<evidence type="ECO:0000256" key="3">
    <source>
        <dbReference type="ARBA" id="ARBA00005179"/>
    </source>
</evidence>
<dbReference type="PANTHER" id="PTHR46300">
    <property type="entry name" value="P450, PUTATIVE (EUROFUNG)-RELATED-RELATED"/>
    <property type="match status" value="1"/>
</dbReference>
<organism evidence="16 17">
    <name type="scientific">Mycena maculata</name>
    <dbReference type="NCBI Taxonomy" id="230809"/>
    <lineage>
        <taxon>Eukaryota</taxon>
        <taxon>Fungi</taxon>
        <taxon>Dikarya</taxon>
        <taxon>Basidiomycota</taxon>
        <taxon>Agaricomycotina</taxon>
        <taxon>Agaricomycetes</taxon>
        <taxon>Agaricomycetidae</taxon>
        <taxon>Agaricales</taxon>
        <taxon>Marasmiineae</taxon>
        <taxon>Mycenaceae</taxon>
        <taxon>Mycena</taxon>
    </lineage>
</organism>
<evidence type="ECO:0000313" key="17">
    <source>
        <dbReference type="Proteomes" id="UP001215280"/>
    </source>
</evidence>
<comment type="cofactor">
    <cofactor evidence="1 14">
        <name>heme</name>
        <dbReference type="ChEBI" id="CHEBI:30413"/>
    </cofactor>
</comment>
<evidence type="ECO:0000256" key="1">
    <source>
        <dbReference type="ARBA" id="ARBA00001971"/>
    </source>
</evidence>
<sequence>IGPGTAVILTDPAVVKELLDRRGVDIADRPPMHIDEIVSRGLNVALAGYGLGHWAYTSGKRNVGLTADAILTPQASARHLLIQQAEAIQLLHDILVCPESFYTHVQCYSSSVVLSVIHGKRTSRAETPETTAIFNYQNELERIFEPGATPPVDMIPILKLIPERWAKWKRERRRIRNIQCALYLGLLDGMRDRICNGEANGSYMEQVLLRQEELGLNGEMTAYLSRTLINAGSETTASYLHFLFLALLAYPDAQRKAHEEIDRVVGQHCMPTLDDLVRLPYICAMILEVHAADTHALVVDPTSIKTHRFRPVVRLLVPHAALASVEYQGYIIPKGATVFVNAWGIFHDPALYENLDQYLLTHNGTKPGVVCPDLRPNFVFGLGRRSCPGIHLAQNSININATNLVWAFDFTTELDDASNPIEGITTGPPPFRCRLTPCTLEKAKIISREFLEAGDIFAKFEFGFNAEDKEYLSQSLAHVH</sequence>
<dbReference type="InterPro" id="IPR017972">
    <property type="entry name" value="Cyt_P450_CS"/>
</dbReference>
<dbReference type="InterPro" id="IPR050364">
    <property type="entry name" value="Cytochrome_P450_fung"/>
</dbReference>
<keyword evidence="17" id="KW-1185">Reference proteome</keyword>
<keyword evidence="13" id="KW-0325">Glycoprotein</keyword>
<evidence type="ECO:0000256" key="8">
    <source>
        <dbReference type="ARBA" id="ARBA00022989"/>
    </source>
</evidence>
<evidence type="ECO:0000256" key="6">
    <source>
        <dbReference type="ARBA" id="ARBA00022692"/>
    </source>
</evidence>